<comment type="subcellular location">
    <subcellularLocation>
        <location evidence="1">Endoplasmic reticulum</location>
    </subcellularLocation>
</comment>
<name>A0AAD7XMW8_9STRA</name>
<evidence type="ECO:0000256" key="1">
    <source>
        <dbReference type="ARBA" id="ARBA00004240"/>
    </source>
</evidence>
<evidence type="ECO:0000256" key="2">
    <source>
        <dbReference type="ARBA" id="ARBA00023002"/>
    </source>
</evidence>
<gene>
    <name evidence="4" type="ORF">CTAYLR_000360</name>
</gene>
<feature type="transmembrane region" description="Helical" evidence="3">
    <location>
        <begin position="280"/>
        <end position="301"/>
    </location>
</feature>
<dbReference type="InterPro" id="IPR020904">
    <property type="entry name" value="Sc_DH/Rdtase_CS"/>
</dbReference>
<dbReference type="EMBL" id="JAQMWT010000317">
    <property type="protein sequence ID" value="KAJ8605086.1"/>
    <property type="molecule type" value="Genomic_DNA"/>
</dbReference>
<keyword evidence="3" id="KW-0472">Membrane</keyword>
<dbReference type="PRINTS" id="PR00081">
    <property type="entry name" value="GDHRDH"/>
</dbReference>
<dbReference type="PANTHER" id="PTHR43899:SF4">
    <property type="entry name" value="17 BETA-HYDROXYSTEROID DEHYDROGENASE TYPE 3"/>
    <property type="match status" value="1"/>
</dbReference>
<dbReference type="GO" id="GO:0005783">
    <property type="term" value="C:endoplasmic reticulum"/>
    <property type="evidence" value="ECO:0007669"/>
    <property type="project" value="UniProtKB-SubCell"/>
</dbReference>
<dbReference type="InterPro" id="IPR051019">
    <property type="entry name" value="VLCFA-Steroid_DH"/>
</dbReference>
<protein>
    <submittedName>
        <fullName evidence="4">Uncharacterized protein</fullName>
    </submittedName>
</protein>
<evidence type="ECO:0000256" key="3">
    <source>
        <dbReference type="SAM" id="Phobius"/>
    </source>
</evidence>
<dbReference type="Gene3D" id="3.40.50.720">
    <property type="entry name" value="NAD(P)-binding Rossmann-like Domain"/>
    <property type="match status" value="1"/>
</dbReference>
<dbReference type="Pfam" id="PF00106">
    <property type="entry name" value="adh_short"/>
    <property type="match status" value="1"/>
</dbReference>
<dbReference type="SUPFAM" id="SSF51735">
    <property type="entry name" value="NAD(P)-binding Rossmann-fold domains"/>
    <property type="match status" value="1"/>
</dbReference>
<keyword evidence="3" id="KW-0812">Transmembrane</keyword>
<keyword evidence="2" id="KW-0560">Oxidoreductase</keyword>
<dbReference type="InterPro" id="IPR002347">
    <property type="entry name" value="SDR_fam"/>
</dbReference>
<proteinExistence type="predicted"/>
<dbReference type="Proteomes" id="UP001230188">
    <property type="component" value="Unassembled WGS sequence"/>
</dbReference>
<keyword evidence="5" id="KW-1185">Reference proteome</keyword>
<dbReference type="InterPro" id="IPR036291">
    <property type="entry name" value="NAD(P)-bd_dom_sf"/>
</dbReference>
<organism evidence="4 5">
    <name type="scientific">Chrysophaeum taylorii</name>
    <dbReference type="NCBI Taxonomy" id="2483200"/>
    <lineage>
        <taxon>Eukaryota</taxon>
        <taxon>Sar</taxon>
        <taxon>Stramenopiles</taxon>
        <taxon>Ochrophyta</taxon>
        <taxon>Pelagophyceae</taxon>
        <taxon>Pelagomonadales</taxon>
        <taxon>Pelagomonadaceae</taxon>
        <taxon>Chrysophaeum</taxon>
    </lineage>
</organism>
<dbReference type="PROSITE" id="PS00061">
    <property type="entry name" value="ADH_SHORT"/>
    <property type="match status" value="1"/>
</dbReference>
<feature type="transmembrane region" description="Helical" evidence="3">
    <location>
        <begin position="6"/>
        <end position="31"/>
    </location>
</feature>
<evidence type="ECO:0000313" key="4">
    <source>
        <dbReference type="EMBL" id="KAJ8605086.1"/>
    </source>
</evidence>
<comment type="caution">
    <text evidence="4">The sequence shown here is derived from an EMBL/GenBank/DDBJ whole genome shotgun (WGS) entry which is preliminary data.</text>
</comment>
<dbReference type="AlphaFoldDB" id="A0AAD7XMW8"/>
<dbReference type="GO" id="GO:0016491">
    <property type="term" value="F:oxidoreductase activity"/>
    <property type="evidence" value="ECO:0007669"/>
    <property type="project" value="UniProtKB-KW"/>
</dbReference>
<evidence type="ECO:0000313" key="5">
    <source>
        <dbReference type="Proteomes" id="UP001230188"/>
    </source>
</evidence>
<dbReference type="PANTHER" id="PTHR43899">
    <property type="entry name" value="RH59310P"/>
    <property type="match status" value="1"/>
</dbReference>
<reference evidence="4" key="1">
    <citation type="submission" date="2023-01" db="EMBL/GenBank/DDBJ databases">
        <title>Metagenome sequencing of chrysophaentin producing Chrysophaeum taylorii.</title>
        <authorList>
            <person name="Davison J."/>
            <person name="Bewley C."/>
        </authorList>
    </citation>
    <scope>NUCLEOTIDE SEQUENCE</scope>
    <source>
        <strain evidence="4">NIES-1699</strain>
    </source>
</reference>
<sequence>MWIVWWWWCCCAVPTVLWVACYFGPLVYILIRGPQNLRKKYDATWALVTGGSTGIGRAIVEALAKQGLNVVVCGLPDDFMEPTMRSLRETYGAQQFIACPVSFAPGADYLAKIKKATEGVDVQLVFNNAGFIVTGFFDTQPLGKLLVNVECNATASVAITHHFAAAMLRKGLKGCVVYTSSASAYIPNPFAITYGATKAFMSQFAASIAVELQPKGVDVCVVHPSPVASNFYANVQHKIDSMEQFKKVAVAPSKLPDTIFAAVGRVVLLDVGATAILMRLFVAVLPYNFLASLIAFLAPVLPDYVQNDSNRGSGGQRP</sequence>
<keyword evidence="3" id="KW-1133">Transmembrane helix</keyword>
<accession>A0AAD7XMW8</accession>